<evidence type="ECO:0000259" key="2">
    <source>
        <dbReference type="Pfam" id="PF12773"/>
    </source>
</evidence>
<gene>
    <name evidence="3" type="ordered locus">Desti_3595</name>
</gene>
<dbReference type="PANTHER" id="PTHR36844">
    <property type="entry name" value="PROTEASE PRSW"/>
    <property type="match status" value="1"/>
</dbReference>
<dbReference type="OrthoDB" id="5504276at2"/>
<dbReference type="GO" id="GO:0008233">
    <property type="term" value="F:peptidase activity"/>
    <property type="evidence" value="ECO:0007669"/>
    <property type="project" value="InterPro"/>
</dbReference>
<feature type="transmembrane region" description="Helical" evidence="1">
    <location>
        <begin position="184"/>
        <end position="205"/>
    </location>
</feature>
<proteinExistence type="predicted"/>
<evidence type="ECO:0000313" key="4">
    <source>
        <dbReference type="Proteomes" id="UP000006055"/>
    </source>
</evidence>
<keyword evidence="1" id="KW-0472">Membrane</keyword>
<dbReference type="InterPro" id="IPR025874">
    <property type="entry name" value="DZR"/>
</dbReference>
<dbReference type="STRING" id="706587.Desti_3595"/>
<dbReference type="Proteomes" id="UP000006055">
    <property type="component" value="Chromosome"/>
</dbReference>
<feature type="transmembrane region" description="Helical" evidence="1">
    <location>
        <begin position="125"/>
        <end position="146"/>
    </location>
</feature>
<dbReference type="PANTHER" id="PTHR36844:SF1">
    <property type="entry name" value="PROTEASE PRSW"/>
    <property type="match status" value="1"/>
</dbReference>
<dbReference type="Pfam" id="PF12773">
    <property type="entry name" value="DZR"/>
    <property type="match status" value="1"/>
</dbReference>
<organism evidence="3 4">
    <name type="scientific">Desulfomonile tiedjei (strain ATCC 49306 / DSM 6799 / DCB-1)</name>
    <dbReference type="NCBI Taxonomy" id="706587"/>
    <lineage>
        <taxon>Bacteria</taxon>
        <taxon>Pseudomonadati</taxon>
        <taxon>Thermodesulfobacteriota</taxon>
        <taxon>Desulfomonilia</taxon>
        <taxon>Desulfomonilales</taxon>
        <taxon>Desulfomonilaceae</taxon>
        <taxon>Desulfomonile</taxon>
    </lineage>
</organism>
<accession>I4C9K2</accession>
<dbReference type="InterPro" id="IPR026898">
    <property type="entry name" value="PrsW"/>
</dbReference>
<dbReference type="Pfam" id="PF13367">
    <property type="entry name" value="PrsW-protease"/>
    <property type="match status" value="1"/>
</dbReference>
<dbReference type="AlphaFoldDB" id="I4C9K2"/>
<keyword evidence="4" id="KW-1185">Reference proteome</keyword>
<feature type="domain" description="DZANK-type" evidence="2">
    <location>
        <begin position="225"/>
        <end position="275"/>
    </location>
</feature>
<feature type="transmembrane region" description="Helical" evidence="1">
    <location>
        <begin position="65"/>
        <end position="86"/>
    </location>
</feature>
<name>I4C9K2_DESTA</name>
<reference evidence="4" key="1">
    <citation type="submission" date="2012-06" db="EMBL/GenBank/DDBJ databases">
        <title>Complete sequence of chromosome of Desulfomonile tiedjei DSM 6799.</title>
        <authorList>
            <person name="Lucas S."/>
            <person name="Copeland A."/>
            <person name="Lapidus A."/>
            <person name="Glavina del Rio T."/>
            <person name="Dalin E."/>
            <person name="Tice H."/>
            <person name="Bruce D."/>
            <person name="Goodwin L."/>
            <person name="Pitluck S."/>
            <person name="Peters L."/>
            <person name="Ovchinnikova G."/>
            <person name="Zeytun A."/>
            <person name="Lu M."/>
            <person name="Kyrpides N."/>
            <person name="Mavromatis K."/>
            <person name="Ivanova N."/>
            <person name="Brettin T."/>
            <person name="Detter J.C."/>
            <person name="Han C."/>
            <person name="Larimer F."/>
            <person name="Land M."/>
            <person name="Hauser L."/>
            <person name="Markowitz V."/>
            <person name="Cheng J.-F."/>
            <person name="Hugenholtz P."/>
            <person name="Woyke T."/>
            <person name="Wu D."/>
            <person name="Spring S."/>
            <person name="Schroeder M."/>
            <person name="Brambilla E."/>
            <person name="Klenk H.-P."/>
            <person name="Eisen J.A."/>
        </authorList>
    </citation>
    <scope>NUCLEOTIDE SEQUENCE [LARGE SCALE GENOMIC DNA]</scope>
    <source>
        <strain evidence="4">ATCC 49306 / DSM 6799 / DCB-1</strain>
    </source>
</reference>
<feature type="transmembrane region" description="Helical" evidence="1">
    <location>
        <begin position="27"/>
        <end position="45"/>
    </location>
</feature>
<keyword evidence="1" id="KW-0812">Transmembrane</keyword>
<evidence type="ECO:0000256" key="1">
    <source>
        <dbReference type="SAM" id="Phobius"/>
    </source>
</evidence>
<dbReference type="eggNOG" id="COG2339">
    <property type="taxonomic scope" value="Bacteria"/>
</dbReference>
<dbReference type="HOGENOM" id="CLU_952264_0_0_7"/>
<sequence length="292" mass="31882">MTGLIPGIAWLLYFRWRSGRFGTSFDHVLRVFIWGCFCTIPAGLIEHVTGAILQQDTYLTSTAVGFLLIAPIEEFSKLVAVWAGVYRSRHFTNPMHGLLFAATAGCAFASVENVVYMALLGPEVFVLRLVYATPAHIMFSVMWGYSLGLARFRKDGELVKVGEGLTASILLHGIYNAIVAYNPSIAVVSLVPLMLFMGWLTSHLVSRLRNGYPYEPLGEGVLVLCPNCAVLISEQATQCSRCGFRVPGSLPDTPRFCAKCRALVDLEYDVCPTCGSVLKIASDETNFAGPGI</sequence>
<evidence type="ECO:0000313" key="3">
    <source>
        <dbReference type="EMBL" id="AFM26243.1"/>
    </source>
</evidence>
<dbReference type="EMBL" id="CP003360">
    <property type="protein sequence ID" value="AFM26243.1"/>
    <property type="molecule type" value="Genomic_DNA"/>
</dbReference>
<feature type="transmembrane region" description="Helical" evidence="1">
    <location>
        <begin position="98"/>
        <end position="119"/>
    </location>
</feature>
<dbReference type="KEGG" id="dti:Desti_3595"/>
<dbReference type="RefSeq" id="WP_014811371.1">
    <property type="nucleotide sequence ID" value="NC_018025.1"/>
</dbReference>
<protein>
    <submittedName>
        <fullName evidence="3">Putative membrane protein</fullName>
    </submittedName>
</protein>
<keyword evidence="1" id="KW-1133">Transmembrane helix</keyword>